<dbReference type="PANTHER" id="PTHR47966">
    <property type="entry name" value="BETA-SITE APP-CLEAVING ENZYME, ISOFORM A-RELATED"/>
    <property type="match status" value="1"/>
</dbReference>
<dbReference type="Pfam" id="PF00026">
    <property type="entry name" value="Asp"/>
    <property type="match status" value="1"/>
</dbReference>
<dbReference type="EMBL" id="JAVRRT010000018">
    <property type="protein sequence ID" value="KAK5164931.1"/>
    <property type="molecule type" value="Genomic_DNA"/>
</dbReference>
<dbReference type="PANTHER" id="PTHR47966:SF1">
    <property type="entry name" value="ASPARTYL PROTEINASE"/>
    <property type="match status" value="1"/>
</dbReference>
<dbReference type="Proteomes" id="UP001337655">
    <property type="component" value="Unassembled WGS sequence"/>
</dbReference>
<dbReference type="InterPro" id="IPR001461">
    <property type="entry name" value="Aspartic_peptidase_A1"/>
</dbReference>
<dbReference type="GO" id="GO:0006508">
    <property type="term" value="P:proteolysis"/>
    <property type="evidence" value="ECO:0007669"/>
    <property type="project" value="InterPro"/>
</dbReference>
<evidence type="ECO:0000313" key="4">
    <source>
        <dbReference type="EMBL" id="KAK5164931.1"/>
    </source>
</evidence>
<sequence length="397" mass="40429">MQLGGLTIKNQAIELAENLSASFVTNPSDGLLGLAWGSINTVTPIRVRTPVENLVAQSAIPPAAELFTAYLGSYKDANDPDHGQSFYTFGFIDKDVVKSTGSDVYYTPIDNSAGFWQFPSSSYTINGTVTKTAGRTAIADTGTTLALVDDATCKAVYDAIPGSKLSKEVGGYIFPKDTAADKLPVIGFDIGGKTFRLNKEDLAYAPVGSGMVYGGVQSAGDLPFNILGDVFLKAVYAVFDCGRQRFGCVQRVEPDKPKPAEKKDAPVQKDATPAPPAAKPAVPAPATLVPPPATPAPAPTKPAAPPAPTTAPPPVAPPNPAPPKPAPTPSHAQAPTAPHPAPAPAPAPTAPPSAPNANAPAPMPAPAAAPPSEPASVPQPPPPPPPPADPAPDAGAA</sequence>
<organism evidence="4 5">
    <name type="scientific">Saxophila tyrrhenica</name>
    <dbReference type="NCBI Taxonomy" id="1690608"/>
    <lineage>
        <taxon>Eukaryota</taxon>
        <taxon>Fungi</taxon>
        <taxon>Dikarya</taxon>
        <taxon>Ascomycota</taxon>
        <taxon>Pezizomycotina</taxon>
        <taxon>Dothideomycetes</taxon>
        <taxon>Dothideomycetidae</taxon>
        <taxon>Mycosphaerellales</taxon>
        <taxon>Extremaceae</taxon>
        <taxon>Saxophila</taxon>
    </lineage>
</organism>
<name>A0AAV9NY29_9PEZI</name>
<feature type="region of interest" description="Disordered" evidence="2">
    <location>
        <begin position="254"/>
        <end position="397"/>
    </location>
</feature>
<proteinExistence type="inferred from homology"/>
<comment type="similarity">
    <text evidence="1">Belongs to the peptidase A1 family.</text>
</comment>
<dbReference type="AlphaFoldDB" id="A0AAV9NY29"/>
<dbReference type="Gene3D" id="2.40.70.10">
    <property type="entry name" value="Acid Proteases"/>
    <property type="match status" value="2"/>
</dbReference>
<gene>
    <name evidence="4" type="ORF">LTR77_009596</name>
</gene>
<dbReference type="InterPro" id="IPR033121">
    <property type="entry name" value="PEPTIDASE_A1"/>
</dbReference>
<evidence type="ECO:0000313" key="5">
    <source>
        <dbReference type="Proteomes" id="UP001337655"/>
    </source>
</evidence>
<reference evidence="4 5" key="1">
    <citation type="submission" date="2023-08" db="EMBL/GenBank/DDBJ databases">
        <title>Black Yeasts Isolated from many extreme environments.</title>
        <authorList>
            <person name="Coleine C."/>
            <person name="Stajich J.E."/>
            <person name="Selbmann L."/>
        </authorList>
    </citation>
    <scope>NUCLEOTIDE SEQUENCE [LARGE SCALE GENOMIC DNA]</scope>
    <source>
        <strain evidence="4 5">CCFEE 5935</strain>
    </source>
</reference>
<feature type="domain" description="Peptidase A1" evidence="3">
    <location>
        <begin position="1"/>
        <end position="249"/>
    </location>
</feature>
<evidence type="ECO:0000259" key="3">
    <source>
        <dbReference type="PROSITE" id="PS51767"/>
    </source>
</evidence>
<feature type="compositionally biased region" description="Pro residues" evidence="2">
    <location>
        <begin position="288"/>
        <end position="328"/>
    </location>
</feature>
<protein>
    <recommendedName>
        <fullName evidence="3">Peptidase A1 domain-containing protein</fullName>
    </recommendedName>
</protein>
<comment type="caution">
    <text evidence="4">The sequence shown here is derived from an EMBL/GenBank/DDBJ whole genome shotgun (WGS) entry which is preliminary data.</text>
</comment>
<dbReference type="GO" id="GO:0004190">
    <property type="term" value="F:aspartic-type endopeptidase activity"/>
    <property type="evidence" value="ECO:0007669"/>
    <property type="project" value="InterPro"/>
</dbReference>
<feature type="compositionally biased region" description="Pro residues" evidence="2">
    <location>
        <begin position="337"/>
        <end position="354"/>
    </location>
</feature>
<accession>A0AAV9NY29</accession>
<feature type="compositionally biased region" description="Basic and acidic residues" evidence="2">
    <location>
        <begin position="254"/>
        <end position="267"/>
    </location>
</feature>
<keyword evidence="5" id="KW-1185">Reference proteome</keyword>
<dbReference type="GeneID" id="89930926"/>
<dbReference type="PRINTS" id="PR01217">
    <property type="entry name" value="PRICHEXTENSN"/>
</dbReference>
<dbReference type="SUPFAM" id="SSF50630">
    <property type="entry name" value="Acid proteases"/>
    <property type="match status" value="1"/>
</dbReference>
<evidence type="ECO:0000256" key="2">
    <source>
        <dbReference type="SAM" id="MobiDB-lite"/>
    </source>
</evidence>
<dbReference type="RefSeq" id="XP_064655127.1">
    <property type="nucleotide sequence ID" value="XM_064806822.1"/>
</dbReference>
<dbReference type="PROSITE" id="PS51767">
    <property type="entry name" value="PEPTIDASE_A1"/>
    <property type="match status" value="1"/>
</dbReference>
<dbReference type="InterPro" id="IPR021109">
    <property type="entry name" value="Peptidase_aspartic_dom_sf"/>
</dbReference>
<feature type="compositionally biased region" description="Pro residues" evidence="2">
    <location>
        <begin position="361"/>
        <end position="390"/>
    </location>
</feature>
<evidence type="ECO:0000256" key="1">
    <source>
        <dbReference type="ARBA" id="ARBA00007447"/>
    </source>
</evidence>